<dbReference type="GO" id="GO:0022857">
    <property type="term" value="F:transmembrane transporter activity"/>
    <property type="evidence" value="ECO:0007669"/>
    <property type="project" value="TreeGrafter"/>
</dbReference>
<gene>
    <name evidence="9" type="ORF">DET56_10195</name>
</gene>
<protein>
    <submittedName>
        <fullName evidence="9">Putative ABC transport system permease protein</fullName>
    </submittedName>
</protein>
<feature type="domain" description="ABC3 transporter permease C-terminal" evidence="8">
    <location>
        <begin position="287"/>
        <end position="406"/>
    </location>
</feature>
<evidence type="ECO:0000256" key="7">
    <source>
        <dbReference type="SAM" id="Phobius"/>
    </source>
</evidence>
<name>A0A855Y0J2_9BACL</name>
<keyword evidence="4 7" id="KW-1133">Transmembrane helix</keyword>
<dbReference type="AlphaFoldDB" id="A0A855Y0J2"/>
<feature type="transmembrane region" description="Helical" evidence="7">
    <location>
        <begin position="379"/>
        <end position="402"/>
    </location>
</feature>
<evidence type="ECO:0000313" key="10">
    <source>
        <dbReference type="Proteomes" id="UP000247078"/>
    </source>
</evidence>
<dbReference type="InterPro" id="IPR050250">
    <property type="entry name" value="Macrolide_Exporter_MacB"/>
</dbReference>
<evidence type="ECO:0000256" key="4">
    <source>
        <dbReference type="ARBA" id="ARBA00022989"/>
    </source>
</evidence>
<reference evidence="9 10" key="1">
    <citation type="submission" date="2018-05" db="EMBL/GenBank/DDBJ databases">
        <title>Freshwater and sediment microbial communities from various areas in North America, analyzing microbe dynamics in response to fracking.</title>
        <authorList>
            <person name="Lamendella R."/>
        </authorList>
    </citation>
    <scope>NUCLEOTIDE SEQUENCE [LARGE SCALE GENOMIC DNA]</scope>
    <source>
        <strain evidence="9 10">DB-3</strain>
    </source>
</reference>
<accession>A0A855Y0J2</accession>
<feature type="transmembrane region" description="Helical" evidence="7">
    <location>
        <begin position="332"/>
        <end position="353"/>
    </location>
</feature>
<comment type="subcellular location">
    <subcellularLocation>
        <location evidence="1">Cell membrane</location>
        <topology evidence="1">Multi-pass membrane protein</topology>
    </subcellularLocation>
</comment>
<comment type="similarity">
    <text evidence="6">Belongs to the ABC-4 integral membrane protein family.</text>
</comment>
<dbReference type="PANTHER" id="PTHR30572:SF4">
    <property type="entry name" value="ABC TRANSPORTER PERMEASE YTRF"/>
    <property type="match status" value="1"/>
</dbReference>
<dbReference type="EMBL" id="QGTZ01000001">
    <property type="protein sequence ID" value="PWW44895.1"/>
    <property type="molecule type" value="Genomic_DNA"/>
</dbReference>
<feature type="transmembrane region" description="Helical" evidence="7">
    <location>
        <begin position="287"/>
        <end position="311"/>
    </location>
</feature>
<dbReference type="InterPro" id="IPR003838">
    <property type="entry name" value="ABC3_permease_C"/>
</dbReference>
<dbReference type="GO" id="GO:0005886">
    <property type="term" value="C:plasma membrane"/>
    <property type="evidence" value="ECO:0007669"/>
    <property type="project" value="UniProtKB-SubCell"/>
</dbReference>
<keyword evidence="5 7" id="KW-0472">Membrane</keyword>
<proteinExistence type="inferred from homology"/>
<organism evidence="9 10">
    <name type="scientific">Paenibacillus pabuli</name>
    <dbReference type="NCBI Taxonomy" id="1472"/>
    <lineage>
        <taxon>Bacteria</taxon>
        <taxon>Bacillati</taxon>
        <taxon>Bacillota</taxon>
        <taxon>Bacilli</taxon>
        <taxon>Bacillales</taxon>
        <taxon>Paenibacillaceae</taxon>
        <taxon>Paenibacillus</taxon>
    </lineage>
</organism>
<evidence type="ECO:0000256" key="1">
    <source>
        <dbReference type="ARBA" id="ARBA00004651"/>
    </source>
</evidence>
<evidence type="ECO:0000259" key="8">
    <source>
        <dbReference type="Pfam" id="PF02687"/>
    </source>
</evidence>
<sequence>MYRIKDALRALKNRWVISILLLIQFTYGLSTITGSSNIFLNLYDMNFNSLLDLKSTYVVVPAKGSASAHILSKEQVDKVYSQLEQHPDVISLGTYAEEILLLDTSSNPDRRLMDQLTRSSMTSGLNEPFITGIMIDEQYNELLNGQFAAGTGFTSHDFRKNSQGQMPILVGSFFKSYYSLGDLINHKYKIVGFLPNKYLVYSNTSNVYLKLDKAFIMPMPTDRFDSNDAISSRLQQTTILTLKPDANVDELNNIFSSNQVNLTLKNLGASVHENIEQNMYLETFQTILGLAFVLFSITGIVVTTIVSLMIRKREFGIKLALGERPLGILGQITIENILIGVIGFGLSLIHFQWKYKELLQISKEINMLSPLDFKLDGSILFIIFIIFSFIIVVSSFIIYLYIRKQDIKSLIGGME</sequence>
<evidence type="ECO:0000256" key="5">
    <source>
        <dbReference type="ARBA" id="ARBA00023136"/>
    </source>
</evidence>
<keyword evidence="2" id="KW-1003">Cell membrane</keyword>
<evidence type="ECO:0000256" key="3">
    <source>
        <dbReference type="ARBA" id="ARBA00022692"/>
    </source>
</evidence>
<evidence type="ECO:0000313" key="9">
    <source>
        <dbReference type="EMBL" id="PWW44895.1"/>
    </source>
</evidence>
<dbReference type="Proteomes" id="UP000247078">
    <property type="component" value="Unassembled WGS sequence"/>
</dbReference>
<dbReference type="Pfam" id="PF02687">
    <property type="entry name" value="FtsX"/>
    <property type="match status" value="1"/>
</dbReference>
<keyword evidence="3 7" id="KW-0812">Transmembrane</keyword>
<dbReference type="PANTHER" id="PTHR30572">
    <property type="entry name" value="MEMBRANE COMPONENT OF TRANSPORTER-RELATED"/>
    <property type="match status" value="1"/>
</dbReference>
<dbReference type="RefSeq" id="WP_109997795.1">
    <property type="nucleotide sequence ID" value="NZ_QGTZ01000001.1"/>
</dbReference>
<evidence type="ECO:0000256" key="6">
    <source>
        <dbReference type="ARBA" id="ARBA00038076"/>
    </source>
</evidence>
<comment type="caution">
    <text evidence="9">The sequence shown here is derived from an EMBL/GenBank/DDBJ whole genome shotgun (WGS) entry which is preliminary data.</text>
</comment>
<evidence type="ECO:0000256" key="2">
    <source>
        <dbReference type="ARBA" id="ARBA00022475"/>
    </source>
</evidence>